<dbReference type="GO" id="GO:0006402">
    <property type="term" value="P:mRNA catabolic process"/>
    <property type="evidence" value="ECO:0007669"/>
    <property type="project" value="TreeGrafter"/>
</dbReference>
<dbReference type="GO" id="GO:0003723">
    <property type="term" value="F:RNA binding"/>
    <property type="evidence" value="ECO:0007669"/>
    <property type="project" value="InterPro"/>
</dbReference>
<dbReference type="InterPro" id="IPR056625">
    <property type="entry name" value="SH3_CYT4"/>
</dbReference>
<evidence type="ECO:0000313" key="4">
    <source>
        <dbReference type="Proteomes" id="UP000294847"/>
    </source>
</evidence>
<dbReference type="InterPro" id="IPR056624">
    <property type="entry name" value="WH_CYT4"/>
</dbReference>
<dbReference type="InterPro" id="IPR001900">
    <property type="entry name" value="RNase_II/R"/>
</dbReference>
<dbReference type="GO" id="GO:0000932">
    <property type="term" value="C:P-body"/>
    <property type="evidence" value="ECO:0007669"/>
    <property type="project" value="TreeGrafter"/>
</dbReference>
<dbReference type="SUPFAM" id="SSF50249">
    <property type="entry name" value="Nucleic acid-binding proteins"/>
    <property type="match status" value="1"/>
</dbReference>
<dbReference type="InterPro" id="IPR012340">
    <property type="entry name" value="NA-bd_OB-fold"/>
</dbReference>
<dbReference type="GO" id="GO:0000175">
    <property type="term" value="F:3'-5'-RNA exonuclease activity"/>
    <property type="evidence" value="ECO:0007669"/>
    <property type="project" value="TreeGrafter"/>
</dbReference>
<gene>
    <name evidence="3" type="ORF">PoMZ_05271</name>
</gene>
<name>A0A4P7NMW7_PYROR</name>
<proteinExistence type="predicted"/>
<feature type="region of interest" description="Disordered" evidence="1">
    <location>
        <begin position="131"/>
        <end position="161"/>
    </location>
</feature>
<feature type="domain" description="RNB" evidence="2">
    <location>
        <begin position="548"/>
        <end position="910"/>
    </location>
</feature>
<dbReference type="PANTHER" id="PTHR23355:SF65">
    <property type="entry name" value="EXORIBONUCLEASE CYT-4, PUTATIVE (AFU_ORTHOLOGUE AFUA_7G01550)-RELATED"/>
    <property type="match status" value="1"/>
</dbReference>
<reference evidence="3 4" key="1">
    <citation type="journal article" date="2019" name="Mol. Biol. Evol.">
        <title>Blast fungal genomes show frequent chromosomal changes, gene gains and losses, and effector gene turnover.</title>
        <authorList>
            <person name="Gomez Luciano L.B."/>
            <person name="Jason Tsai I."/>
            <person name="Chuma I."/>
            <person name="Tosa Y."/>
            <person name="Chen Y.H."/>
            <person name="Li J.Y."/>
            <person name="Li M.Y."/>
            <person name="Jade Lu M.Y."/>
            <person name="Nakayashiki H."/>
            <person name="Li W.H."/>
        </authorList>
    </citation>
    <scope>NUCLEOTIDE SEQUENCE [LARGE SCALE GENOMIC DNA]</scope>
    <source>
        <strain evidence="3">MZ5-1-6</strain>
    </source>
</reference>
<protein>
    <recommendedName>
        <fullName evidence="2">RNB domain-containing protein</fullName>
    </recommendedName>
</protein>
<sequence length="1091" mass="120805">MLTSRLRPFVCWQCVARGASNSLSPTGSSLRRPTVSKTLASCKNLSTSSSYKRNSLSSLFNELDSVKSKSESDDAHGRVDSLLEGEIPEWLPTRERLKAWDAANPQGQITSIHDILVPSKKQDTMNNAFQAKSSQHNEMDPDMEEDADQEQGRHPLGDDFQANSIFINPGDLIEARGGSRMAPLLAVFICQREGVYYFYCSDGSLYRRLRPKTNFVAPGFATEAEMAPIKDRLPPLGTPISGNLGGMKAADEAPSREHGEALLNKMAQFARDADLVLQENHHKLDEPYPILAQKDLAYITAHEAAEHLLSDKTRGPDGEFPAAAIYAVQRAIKSCEIGIRIFEGAIFDMKSCIFEILPPDEMKCIQAVEKMVRELYADPMALQDTAEGQKRLMKHKLGAFIVRARRQIDRYRTERQFKGEWPIIGLDQRQDQKKDLTAEPWLSPQDQQIMSFLHLWAAKQAFAIDARTNVFGSQILRAIGRYGETEFLGKAIGWQFLQEVGWILPWDVHTRHTRAVPGTKPDRAGGLVNDLASLAIEKSAHDPYPGSRKDWGDLTAFAIDDAKTEDIDDAVSVERTSTAGQYWIHVHVADVASIVRPNSAHAQYAEKLSETHYYPGHFARMLPDLGILQHLSLAPGSRALTFSGLVNEKGELLECKITPGILRKVVNIEPAEVAKVCPQTPQPETTNGSALTLCVGQRSGSFYTPTNKKIKSADDLDAHEVEDLKLLDRLATSYYLRRLENHASPDRTFKREYRVAPEIWPASTQFERASDGTFRSSGDIAINVGIQSDAAGQVSNLVTNSMILAGEIAGRWCEDRGIPVPYRTMPQATMNIDVLLPWVKNHFYPLLEANETPAPEHYALIKQLAGPALLSTNPGLHFWLGLKHYVKVTSPLRRYLDIVAHFQIHAALAEEARTSKTLQAPREGEEHSFLPFTRADLAAKLPLLAMRESRVRALSMGGPSGQKEYIYQALARAFYFNEAPLPSKFEFHIVESMSTRHLRGMLPGLWNLLADLPYGDLNGVVKSPLDLVKGDILEVKLTRVAPLAMLLEVEAVRPVRVGGVDVVDEHGSSAAADGEAIADADAPAVSGQVSA</sequence>
<evidence type="ECO:0000256" key="1">
    <source>
        <dbReference type="SAM" id="MobiDB-lite"/>
    </source>
</evidence>
<dbReference type="Pfam" id="PF23216">
    <property type="entry name" value="WHD_CYT4"/>
    <property type="match status" value="1"/>
</dbReference>
<feature type="compositionally biased region" description="Acidic residues" evidence="1">
    <location>
        <begin position="140"/>
        <end position="149"/>
    </location>
</feature>
<dbReference type="Pfam" id="PF00773">
    <property type="entry name" value="RNB"/>
    <property type="match status" value="1"/>
</dbReference>
<dbReference type="SMART" id="SM00955">
    <property type="entry name" value="RNB"/>
    <property type="match status" value="1"/>
</dbReference>
<dbReference type="InterPro" id="IPR057912">
    <property type="entry name" value="OB_CYT4_C"/>
</dbReference>
<organism evidence="3 4">
    <name type="scientific">Pyricularia oryzae</name>
    <name type="common">Rice blast fungus</name>
    <name type="synonym">Magnaporthe oryzae</name>
    <dbReference type="NCBI Taxonomy" id="318829"/>
    <lineage>
        <taxon>Eukaryota</taxon>
        <taxon>Fungi</taxon>
        <taxon>Dikarya</taxon>
        <taxon>Ascomycota</taxon>
        <taxon>Pezizomycotina</taxon>
        <taxon>Sordariomycetes</taxon>
        <taxon>Sordariomycetidae</taxon>
        <taxon>Magnaporthales</taxon>
        <taxon>Pyriculariaceae</taxon>
        <taxon>Pyricularia</taxon>
    </lineage>
</organism>
<dbReference type="Pfam" id="PF25522">
    <property type="entry name" value="OB_cyt-4"/>
    <property type="match status" value="1"/>
</dbReference>
<dbReference type="PANTHER" id="PTHR23355">
    <property type="entry name" value="RIBONUCLEASE"/>
    <property type="match status" value="1"/>
</dbReference>
<dbReference type="EMBL" id="CP034209">
    <property type="protein sequence ID" value="QBZ63587.1"/>
    <property type="molecule type" value="Genomic_DNA"/>
</dbReference>
<dbReference type="AlphaFoldDB" id="A0A4P7NMW7"/>
<dbReference type="Pfam" id="PF23214">
    <property type="entry name" value="SH3_CYT4"/>
    <property type="match status" value="1"/>
</dbReference>
<evidence type="ECO:0000259" key="2">
    <source>
        <dbReference type="SMART" id="SM00955"/>
    </source>
</evidence>
<dbReference type="Proteomes" id="UP000294847">
    <property type="component" value="Chromosome 6"/>
</dbReference>
<evidence type="ECO:0000313" key="3">
    <source>
        <dbReference type="EMBL" id="QBZ63587.1"/>
    </source>
</evidence>
<accession>A0A4P7NMW7</accession>
<dbReference type="InterPro" id="IPR050180">
    <property type="entry name" value="RNR_Ribonuclease"/>
</dbReference>